<dbReference type="RefSeq" id="WP_377171519.1">
    <property type="nucleotide sequence ID" value="NZ_JBHSMQ010000013.1"/>
</dbReference>
<evidence type="ECO:0000256" key="2">
    <source>
        <dbReference type="SAM" id="SignalP"/>
    </source>
</evidence>
<keyword evidence="4" id="KW-1185">Reference proteome</keyword>
<keyword evidence="2" id="KW-0732">Signal</keyword>
<proteinExistence type="predicted"/>
<feature type="chain" id="PRO_5046281102" description="Secreted protein" evidence="2">
    <location>
        <begin position="21"/>
        <end position="109"/>
    </location>
</feature>
<evidence type="ECO:0000313" key="3">
    <source>
        <dbReference type="EMBL" id="MFC5457809.1"/>
    </source>
</evidence>
<feature type="region of interest" description="Disordered" evidence="1">
    <location>
        <begin position="90"/>
        <end position="109"/>
    </location>
</feature>
<accession>A0ABW0KWM3</accession>
<protein>
    <recommendedName>
        <fullName evidence="5">Secreted protein</fullName>
    </recommendedName>
</protein>
<name>A0ABW0KWM3_9BACT</name>
<reference evidence="4" key="1">
    <citation type="journal article" date="2019" name="Int. J. Syst. Evol. Microbiol.">
        <title>The Global Catalogue of Microorganisms (GCM) 10K type strain sequencing project: providing services to taxonomists for standard genome sequencing and annotation.</title>
        <authorList>
            <consortium name="The Broad Institute Genomics Platform"/>
            <consortium name="The Broad Institute Genome Sequencing Center for Infectious Disease"/>
            <person name="Wu L."/>
            <person name="Ma J."/>
        </authorList>
    </citation>
    <scope>NUCLEOTIDE SEQUENCE [LARGE SCALE GENOMIC DNA]</scope>
    <source>
        <strain evidence="4">CGMCC 4.1469</strain>
    </source>
</reference>
<evidence type="ECO:0008006" key="5">
    <source>
        <dbReference type="Google" id="ProtNLM"/>
    </source>
</evidence>
<comment type="caution">
    <text evidence="3">The sequence shown here is derived from an EMBL/GenBank/DDBJ whole genome shotgun (WGS) entry which is preliminary data.</text>
</comment>
<gene>
    <name evidence="3" type="ORF">ACFQDI_23270</name>
</gene>
<feature type="signal peptide" evidence="2">
    <location>
        <begin position="1"/>
        <end position="20"/>
    </location>
</feature>
<dbReference type="Proteomes" id="UP001596052">
    <property type="component" value="Unassembled WGS sequence"/>
</dbReference>
<evidence type="ECO:0000313" key="4">
    <source>
        <dbReference type="Proteomes" id="UP001596052"/>
    </source>
</evidence>
<evidence type="ECO:0000256" key="1">
    <source>
        <dbReference type="SAM" id="MobiDB-lite"/>
    </source>
</evidence>
<sequence length="109" mass="11777">MKTSLLHLCLVAVAVAGAHADTVRTLPVCPPDLPDMPRPIRPCIPLPPTADPWDQVVFNDRDDGCCWYRHHHHRHCHGFAVTGNDDGCVKQPGGKPARPHPAGAITLAA</sequence>
<dbReference type="EMBL" id="JBHSMQ010000013">
    <property type="protein sequence ID" value="MFC5457809.1"/>
    <property type="molecule type" value="Genomic_DNA"/>
</dbReference>
<organism evidence="3 4">
    <name type="scientific">Prosthecobacter fluviatilis</name>
    <dbReference type="NCBI Taxonomy" id="445931"/>
    <lineage>
        <taxon>Bacteria</taxon>
        <taxon>Pseudomonadati</taxon>
        <taxon>Verrucomicrobiota</taxon>
        <taxon>Verrucomicrobiia</taxon>
        <taxon>Verrucomicrobiales</taxon>
        <taxon>Verrucomicrobiaceae</taxon>
        <taxon>Prosthecobacter</taxon>
    </lineage>
</organism>